<evidence type="ECO:0000256" key="1">
    <source>
        <dbReference type="SAM" id="MobiDB-lite"/>
    </source>
</evidence>
<accession>A0ABD0VU86</accession>
<keyword evidence="3" id="KW-1185">Reference proteome</keyword>
<sequence>MAGRKIEILEREFRQLKFKTSDFQTRFSVVHKKIDGKFAIIKEMMQKLLEGQTKPTILEVGVSLTEQGNWGNPNVGTMRENWEVKILGEEEEMPPLESLPRSGKGEGEGVGFLMELQSLEGEADKEKIKAPDMIQPLSQ</sequence>
<organism evidence="2 3">
    <name type="scientific">Dendrobium thyrsiflorum</name>
    <name type="common">Pinecone-like raceme dendrobium</name>
    <name type="synonym">Orchid</name>
    <dbReference type="NCBI Taxonomy" id="117978"/>
    <lineage>
        <taxon>Eukaryota</taxon>
        <taxon>Viridiplantae</taxon>
        <taxon>Streptophyta</taxon>
        <taxon>Embryophyta</taxon>
        <taxon>Tracheophyta</taxon>
        <taxon>Spermatophyta</taxon>
        <taxon>Magnoliopsida</taxon>
        <taxon>Liliopsida</taxon>
        <taxon>Asparagales</taxon>
        <taxon>Orchidaceae</taxon>
        <taxon>Epidendroideae</taxon>
        <taxon>Malaxideae</taxon>
        <taxon>Dendrobiinae</taxon>
        <taxon>Dendrobium</taxon>
    </lineage>
</organism>
<name>A0ABD0VU86_DENTH</name>
<protein>
    <submittedName>
        <fullName evidence="2">Uncharacterized protein</fullName>
    </submittedName>
</protein>
<gene>
    <name evidence="2" type="ORF">M5K25_000693</name>
</gene>
<dbReference type="Proteomes" id="UP001552299">
    <property type="component" value="Unassembled WGS sequence"/>
</dbReference>
<reference evidence="2 3" key="1">
    <citation type="journal article" date="2024" name="Plant Biotechnol. J.">
        <title>Dendrobium thyrsiflorum genome and its molecular insights into genes involved in important horticultural traits.</title>
        <authorList>
            <person name="Chen B."/>
            <person name="Wang J.Y."/>
            <person name="Zheng P.J."/>
            <person name="Li K.L."/>
            <person name="Liang Y.M."/>
            <person name="Chen X.F."/>
            <person name="Zhang C."/>
            <person name="Zhao X."/>
            <person name="He X."/>
            <person name="Zhang G.Q."/>
            <person name="Liu Z.J."/>
            <person name="Xu Q."/>
        </authorList>
    </citation>
    <scope>NUCLEOTIDE SEQUENCE [LARGE SCALE GENOMIC DNA]</scope>
    <source>
        <strain evidence="2">GZMU011</strain>
    </source>
</reference>
<evidence type="ECO:0000313" key="3">
    <source>
        <dbReference type="Proteomes" id="UP001552299"/>
    </source>
</evidence>
<proteinExistence type="predicted"/>
<dbReference type="AlphaFoldDB" id="A0ABD0VU86"/>
<feature type="region of interest" description="Disordered" evidence="1">
    <location>
        <begin position="90"/>
        <end position="116"/>
    </location>
</feature>
<evidence type="ECO:0000313" key="2">
    <source>
        <dbReference type="EMBL" id="KAL0928772.1"/>
    </source>
</evidence>
<comment type="caution">
    <text evidence="2">The sequence shown here is derived from an EMBL/GenBank/DDBJ whole genome shotgun (WGS) entry which is preliminary data.</text>
</comment>
<dbReference type="EMBL" id="JANQDX010000001">
    <property type="protein sequence ID" value="KAL0928772.1"/>
    <property type="molecule type" value="Genomic_DNA"/>
</dbReference>